<accession>N6V372</accession>
<dbReference type="AlphaFoldDB" id="N6V372"/>
<dbReference type="EMBL" id="AQHN01000056">
    <property type="protein sequence ID" value="ENN87541.1"/>
    <property type="molecule type" value="Genomic_DNA"/>
</dbReference>
<dbReference type="Proteomes" id="UP000012429">
    <property type="component" value="Unassembled WGS sequence"/>
</dbReference>
<reference evidence="1 2" key="1">
    <citation type="journal article" date="2012" name="BMC Genomics">
        <title>Genomic basis of broad host range and environmental adaptability of Rhizobium tropici CIAT 899 and Rhizobium sp. PRF 81 which are used in inoculants for common bean (Phaseolus vulgaris L.).</title>
        <authorList>
            <person name="Ormeno-Orrillo E."/>
            <person name="Menna P."/>
            <person name="Almeida L.G."/>
            <person name="Ollero F.J."/>
            <person name="Nicolas M.F."/>
            <person name="Pains Rodrigues E."/>
            <person name="Shigueyoshi Nakatani A."/>
            <person name="Silva Batista J.S."/>
            <person name="Oliveira Chueire L.M."/>
            <person name="Souza R.C."/>
            <person name="Ribeiro Vasconcelos A.T."/>
            <person name="Megias M."/>
            <person name="Hungria M."/>
            <person name="Martinez-Romero E."/>
        </authorList>
    </citation>
    <scope>NUCLEOTIDE SEQUENCE [LARGE SCALE GENOMIC DNA]</scope>
    <source>
        <strain evidence="1 2">PRF 81</strain>
    </source>
</reference>
<comment type="caution">
    <text evidence="1">The sequence shown here is derived from an EMBL/GenBank/DDBJ whole genome shotgun (WGS) entry which is preliminary data.</text>
</comment>
<organism evidence="1 2">
    <name type="scientific">Rhizobium freirei PRF 81</name>
    <dbReference type="NCBI Taxonomy" id="363754"/>
    <lineage>
        <taxon>Bacteria</taxon>
        <taxon>Pseudomonadati</taxon>
        <taxon>Pseudomonadota</taxon>
        <taxon>Alphaproteobacteria</taxon>
        <taxon>Hyphomicrobiales</taxon>
        <taxon>Rhizobiaceae</taxon>
        <taxon>Rhizobium/Agrobacterium group</taxon>
        <taxon>Rhizobium</taxon>
    </lineage>
</organism>
<proteinExistence type="predicted"/>
<protein>
    <submittedName>
        <fullName evidence="1">Uncharacterized protein</fullName>
    </submittedName>
</protein>
<keyword evidence="2" id="KW-1185">Reference proteome</keyword>
<evidence type="ECO:0000313" key="1">
    <source>
        <dbReference type="EMBL" id="ENN87541.1"/>
    </source>
</evidence>
<sequence length="556" mass="60847">MNAAPTHVDRLDAAGGGGADRLIIALADHEVVLHDPAEWRQRQDMRGDHAAVFDANVENELLVDQRQVEQIGAAFMPNGLKAVFLDQIEDGDGALMLDIGRRTADRVVQDHIAQPKDALGHALPFEIEADRDRPRMCVQPLGIGERDRRRPECTKLLRPEPQDRGALDEVKHRKAGGEACGAGRRQHMVRAADIIADHFRRVSADEDGAGVADTGEQRLGIVDRKLQMLGRDAVGKRNGLLQLGNQDDRAEIAPACGRRLRAAELLQLPLDRGFHGLAEFGIVGDQDRLRAFVMLGLSKEIGGNPIRIVVLVGDDEHFRRAGDHVDADGAEHLAFGRGHIGIAGTGDLGDRLDRFGAIGKRRNRLRAADAVDFFDAGHAGGRKDGWIDRAVLGRHDDDDAIDPGDLGRHGIHQHRARIARRAAGYIETNGLDRRPARAEADAEIVLIDIVLGQLPAVMRFDAGGSDLQRAQNFRRHGLDGGIDLGFADAHRRHGEIDAVELFGIIRKSSIAACPHIVDDASHHGIHILGYFPLGRQESGELLFEPFRRLIQPDSQC</sequence>
<name>N6V372_9HYPH</name>
<gene>
    <name evidence="1" type="ORF">RHSP_44317</name>
</gene>
<evidence type="ECO:0000313" key="2">
    <source>
        <dbReference type="Proteomes" id="UP000012429"/>
    </source>
</evidence>